<dbReference type="AlphaFoldDB" id="A0A9W9VDK6"/>
<protein>
    <submittedName>
        <fullName evidence="1">Uncharacterized protein</fullName>
    </submittedName>
</protein>
<evidence type="ECO:0000313" key="2">
    <source>
        <dbReference type="Proteomes" id="UP001147782"/>
    </source>
</evidence>
<evidence type="ECO:0000313" key="1">
    <source>
        <dbReference type="EMBL" id="KAJ5378218.1"/>
    </source>
</evidence>
<dbReference type="OrthoDB" id="9983560at2759"/>
<reference evidence="1" key="1">
    <citation type="submission" date="2022-11" db="EMBL/GenBank/DDBJ databases">
        <authorList>
            <person name="Petersen C."/>
        </authorList>
    </citation>
    <scope>NUCLEOTIDE SEQUENCE</scope>
    <source>
        <strain evidence="1">IBT 29864</strain>
    </source>
</reference>
<comment type="caution">
    <text evidence="1">The sequence shown here is derived from an EMBL/GenBank/DDBJ whole genome shotgun (WGS) entry which is preliminary data.</text>
</comment>
<organism evidence="1 2">
    <name type="scientific">Penicillium cataractarum</name>
    <dbReference type="NCBI Taxonomy" id="2100454"/>
    <lineage>
        <taxon>Eukaryota</taxon>
        <taxon>Fungi</taxon>
        <taxon>Dikarya</taxon>
        <taxon>Ascomycota</taxon>
        <taxon>Pezizomycotina</taxon>
        <taxon>Eurotiomycetes</taxon>
        <taxon>Eurotiomycetidae</taxon>
        <taxon>Eurotiales</taxon>
        <taxon>Aspergillaceae</taxon>
        <taxon>Penicillium</taxon>
    </lineage>
</organism>
<dbReference type="RefSeq" id="XP_056557081.1">
    <property type="nucleotide sequence ID" value="XM_056698556.1"/>
</dbReference>
<reference evidence="1" key="2">
    <citation type="journal article" date="2023" name="IMA Fungus">
        <title>Comparative genomic study of the Penicillium genus elucidates a diverse pangenome and 15 lateral gene transfer events.</title>
        <authorList>
            <person name="Petersen C."/>
            <person name="Sorensen T."/>
            <person name="Nielsen M.R."/>
            <person name="Sondergaard T.E."/>
            <person name="Sorensen J.L."/>
            <person name="Fitzpatrick D.A."/>
            <person name="Frisvad J.C."/>
            <person name="Nielsen K.L."/>
        </authorList>
    </citation>
    <scope>NUCLEOTIDE SEQUENCE</scope>
    <source>
        <strain evidence="1">IBT 29864</strain>
    </source>
</reference>
<dbReference type="EMBL" id="JAPZBS010000004">
    <property type="protein sequence ID" value="KAJ5378218.1"/>
    <property type="molecule type" value="Genomic_DNA"/>
</dbReference>
<accession>A0A9W9VDK6</accession>
<sequence length="136" mass="14758">MGFVQLNASDDASLTHILEESIKLLPEVTDAGYTGYATIDQEFGAIFIKPNSTVEDFNKNFAGFFNLTQLPGIQGAVGAQASTWDGYVANILQDPNIGTNIQDPSRLLTRDVINKKADELARFLVKNPGGGFNFSK</sequence>
<name>A0A9W9VDK6_9EURO</name>
<dbReference type="GeneID" id="81437735"/>
<dbReference type="Proteomes" id="UP001147782">
    <property type="component" value="Unassembled WGS sequence"/>
</dbReference>
<keyword evidence="2" id="KW-1185">Reference proteome</keyword>
<proteinExistence type="predicted"/>
<gene>
    <name evidence="1" type="ORF">N7496_005627</name>
</gene>